<dbReference type="Pfam" id="PF01743">
    <property type="entry name" value="PolyA_pol"/>
    <property type="match status" value="1"/>
</dbReference>
<feature type="domain" description="Poly A polymerase head" evidence="12">
    <location>
        <begin position="4"/>
        <end position="120"/>
    </location>
</feature>
<comment type="cofactor">
    <cofactor evidence="1">
        <name>Mg(2+)</name>
        <dbReference type="ChEBI" id="CHEBI:18420"/>
    </cofactor>
</comment>
<keyword evidence="6" id="KW-0547">Nucleotide-binding</keyword>
<keyword evidence="7" id="KW-0692">RNA repair</keyword>
<evidence type="ECO:0000256" key="7">
    <source>
        <dbReference type="ARBA" id="ARBA00022800"/>
    </source>
</evidence>
<proteinExistence type="inferred from homology"/>
<dbReference type="Gene3D" id="1.10.3090.10">
    <property type="entry name" value="cca-adding enzyme, domain 2"/>
    <property type="match status" value="1"/>
</dbReference>
<dbReference type="InterPro" id="IPR050124">
    <property type="entry name" value="tRNA_CCA-adding_enzyme"/>
</dbReference>
<evidence type="ECO:0000256" key="6">
    <source>
        <dbReference type="ARBA" id="ARBA00022741"/>
    </source>
</evidence>
<gene>
    <name evidence="14" type="ORF">EVA96_00660</name>
</gene>
<keyword evidence="4" id="KW-0548">Nucleotidyltransferase</keyword>
<keyword evidence="3" id="KW-0819">tRNA processing</keyword>
<dbReference type="InterPro" id="IPR043519">
    <property type="entry name" value="NT_sf"/>
</dbReference>
<sequence>MKIYEVGGAIRDSLLGKIPKDKDWVVVGSSPEEMVNNGFKPIGKDFPVFLHPETNEEYALARTERKTGHGYHGFNFYFGKEVTLEEDLSRRDLTINAIAKDAKGDLIDPFNGQEDIKNKVFKHVSPAFSEDPLRAIRLARFHTYEHLNDFAIDGETADLLRKIVASGEIASLSANRIWAETQRSLGSSNPNIYFEVLLRFNLHIPHLENLKNFACNSSKDIHARWCELQANNDFVINDKLPVPNDFINAAETLKKLLSIKINSVDEELIDVLNNVAFERNEELIRELVLLPHLENTNKFILKLLDNIKETDFSSLAEVANEQIKEEKFKLLKEVIKKSQ</sequence>
<dbReference type="GO" id="GO:0016779">
    <property type="term" value="F:nucleotidyltransferase activity"/>
    <property type="evidence" value="ECO:0007669"/>
    <property type="project" value="UniProtKB-KW"/>
</dbReference>
<dbReference type="GO" id="GO:0005524">
    <property type="term" value="F:ATP binding"/>
    <property type="evidence" value="ECO:0007669"/>
    <property type="project" value="UniProtKB-KW"/>
</dbReference>
<dbReference type="InterPro" id="IPR002646">
    <property type="entry name" value="PolA_pol_head_dom"/>
</dbReference>
<reference evidence="14 15" key="1">
    <citation type="submission" date="2019-02" db="EMBL/GenBank/DDBJ databases">
        <title>Prokaryotic population dynamics and viral predation in marine succession experiment using metagenomics: the confinement effect.</title>
        <authorList>
            <person name="Haro-Moreno J.M."/>
            <person name="Rodriguez-Valera F."/>
            <person name="Lopez-Perez M."/>
        </authorList>
    </citation>
    <scope>NUCLEOTIDE SEQUENCE [LARGE SCALE GENOMIC DNA]</scope>
    <source>
        <strain evidence="14">MED-G163</strain>
    </source>
</reference>
<evidence type="ECO:0000256" key="3">
    <source>
        <dbReference type="ARBA" id="ARBA00022694"/>
    </source>
</evidence>
<evidence type="ECO:0000256" key="1">
    <source>
        <dbReference type="ARBA" id="ARBA00001946"/>
    </source>
</evidence>
<dbReference type="PANTHER" id="PTHR47545:SF1">
    <property type="entry name" value="MULTIFUNCTIONAL CCA PROTEIN"/>
    <property type="match status" value="1"/>
</dbReference>
<feature type="domain" description="tRNA nucleotidyltransferase/poly(A) polymerase RNA and SrmB- binding" evidence="13">
    <location>
        <begin position="149"/>
        <end position="210"/>
    </location>
</feature>
<dbReference type="GO" id="GO:0008033">
    <property type="term" value="P:tRNA processing"/>
    <property type="evidence" value="ECO:0007669"/>
    <property type="project" value="UniProtKB-KW"/>
</dbReference>
<dbReference type="Pfam" id="PF12627">
    <property type="entry name" value="PolyA_pol_RNAbd"/>
    <property type="match status" value="1"/>
</dbReference>
<keyword evidence="5" id="KW-0479">Metal-binding</keyword>
<dbReference type="PANTHER" id="PTHR47545">
    <property type="entry name" value="MULTIFUNCTIONAL CCA PROTEIN"/>
    <property type="match status" value="1"/>
</dbReference>
<evidence type="ECO:0000259" key="12">
    <source>
        <dbReference type="Pfam" id="PF01743"/>
    </source>
</evidence>
<evidence type="ECO:0000256" key="9">
    <source>
        <dbReference type="ARBA" id="ARBA00022842"/>
    </source>
</evidence>
<evidence type="ECO:0000256" key="8">
    <source>
        <dbReference type="ARBA" id="ARBA00022840"/>
    </source>
</evidence>
<name>A0A520MQ44_9GAMM</name>
<dbReference type="InterPro" id="IPR032828">
    <property type="entry name" value="PolyA_RNA-bd"/>
</dbReference>
<accession>A0A520MQ44</accession>
<evidence type="ECO:0000259" key="13">
    <source>
        <dbReference type="Pfam" id="PF12627"/>
    </source>
</evidence>
<dbReference type="Proteomes" id="UP000315782">
    <property type="component" value="Unassembled WGS sequence"/>
</dbReference>
<dbReference type="SUPFAM" id="SSF81891">
    <property type="entry name" value="Poly A polymerase C-terminal region-like"/>
    <property type="match status" value="1"/>
</dbReference>
<dbReference type="CDD" id="cd05398">
    <property type="entry name" value="NT_ClassII-CCAase"/>
    <property type="match status" value="1"/>
</dbReference>
<comment type="caution">
    <text evidence="14">The sequence shown here is derived from an EMBL/GenBank/DDBJ whole genome shotgun (WGS) entry which is preliminary data.</text>
</comment>
<evidence type="ECO:0000256" key="11">
    <source>
        <dbReference type="RuleBase" id="RU003953"/>
    </source>
</evidence>
<dbReference type="GO" id="GO:0042245">
    <property type="term" value="P:RNA repair"/>
    <property type="evidence" value="ECO:0007669"/>
    <property type="project" value="UniProtKB-KW"/>
</dbReference>
<keyword evidence="2 11" id="KW-0808">Transferase</keyword>
<evidence type="ECO:0000313" key="15">
    <source>
        <dbReference type="Proteomes" id="UP000315782"/>
    </source>
</evidence>
<evidence type="ECO:0000256" key="10">
    <source>
        <dbReference type="ARBA" id="ARBA00022884"/>
    </source>
</evidence>
<keyword evidence="9" id="KW-0460">Magnesium</keyword>
<dbReference type="GO" id="GO:0003723">
    <property type="term" value="F:RNA binding"/>
    <property type="evidence" value="ECO:0007669"/>
    <property type="project" value="UniProtKB-KW"/>
</dbReference>
<dbReference type="SUPFAM" id="SSF81301">
    <property type="entry name" value="Nucleotidyltransferase"/>
    <property type="match status" value="1"/>
</dbReference>
<protein>
    <submittedName>
        <fullName evidence="14">tRNA nucleotidyl transferase</fullName>
    </submittedName>
</protein>
<evidence type="ECO:0000256" key="2">
    <source>
        <dbReference type="ARBA" id="ARBA00022679"/>
    </source>
</evidence>
<dbReference type="EMBL" id="SHBI01000001">
    <property type="protein sequence ID" value="RZO23310.1"/>
    <property type="molecule type" value="Genomic_DNA"/>
</dbReference>
<organism evidence="14 15">
    <name type="scientific">SAR86 cluster bacterium</name>
    <dbReference type="NCBI Taxonomy" id="2030880"/>
    <lineage>
        <taxon>Bacteria</taxon>
        <taxon>Pseudomonadati</taxon>
        <taxon>Pseudomonadota</taxon>
        <taxon>Gammaproteobacteria</taxon>
        <taxon>SAR86 cluster</taxon>
    </lineage>
</organism>
<comment type="similarity">
    <text evidence="11">Belongs to the tRNA nucleotidyltransferase/poly(A) polymerase family.</text>
</comment>
<evidence type="ECO:0000256" key="5">
    <source>
        <dbReference type="ARBA" id="ARBA00022723"/>
    </source>
</evidence>
<dbReference type="Gene3D" id="3.30.460.10">
    <property type="entry name" value="Beta Polymerase, domain 2"/>
    <property type="match status" value="1"/>
</dbReference>
<dbReference type="GO" id="GO:0046872">
    <property type="term" value="F:metal ion binding"/>
    <property type="evidence" value="ECO:0007669"/>
    <property type="project" value="UniProtKB-KW"/>
</dbReference>
<evidence type="ECO:0000313" key="14">
    <source>
        <dbReference type="EMBL" id="RZO23310.1"/>
    </source>
</evidence>
<keyword evidence="8" id="KW-0067">ATP-binding</keyword>
<dbReference type="AlphaFoldDB" id="A0A520MQ44"/>
<keyword evidence="10 11" id="KW-0694">RNA-binding</keyword>
<evidence type="ECO:0000256" key="4">
    <source>
        <dbReference type="ARBA" id="ARBA00022695"/>
    </source>
</evidence>